<evidence type="ECO:0000313" key="2">
    <source>
        <dbReference type="EMBL" id="ETW93326.1"/>
    </source>
</evidence>
<feature type="domain" description="SnoaL-like" evidence="1">
    <location>
        <begin position="11"/>
        <end position="129"/>
    </location>
</feature>
<gene>
    <name evidence="2" type="ORF">ETSY1_39705</name>
</gene>
<dbReference type="PANTHER" id="PTHR34957:SF1">
    <property type="entry name" value="NUCLEAR TRANSPORT FACTOR 2 (NTF2) FAMILY PROTEIN"/>
    <property type="match status" value="1"/>
</dbReference>
<dbReference type="PANTHER" id="PTHR34957">
    <property type="entry name" value="NUCLEAR TRANSPORT FACTOR 2 (NTF2) FAMILY PROTEIN"/>
    <property type="match status" value="1"/>
</dbReference>
<dbReference type="SUPFAM" id="SSF54427">
    <property type="entry name" value="NTF2-like"/>
    <property type="match status" value="1"/>
</dbReference>
<proteinExistence type="predicted"/>
<keyword evidence="3" id="KW-1185">Reference proteome</keyword>
<dbReference type="AlphaFoldDB" id="W4L7M1"/>
<accession>W4L7M1</accession>
<dbReference type="InterPro" id="IPR032710">
    <property type="entry name" value="NTF2-like_dom_sf"/>
</dbReference>
<dbReference type="InterPro" id="IPR037401">
    <property type="entry name" value="SnoaL-like"/>
</dbReference>
<comment type="caution">
    <text evidence="2">The sequence shown here is derived from an EMBL/GenBank/DDBJ whole genome shotgun (WGS) entry which is preliminary data.</text>
</comment>
<protein>
    <recommendedName>
        <fullName evidence="1">SnoaL-like domain-containing protein</fullName>
    </recommendedName>
</protein>
<evidence type="ECO:0000259" key="1">
    <source>
        <dbReference type="Pfam" id="PF13474"/>
    </source>
</evidence>
<dbReference type="Pfam" id="PF13474">
    <property type="entry name" value="SnoaL_3"/>
    <property type="match status" value="1"/>
</dbReference>
<dbReference type="EMBL" id="AZHW01001256">
    <property type="protein sequence ID" value="ETW93326.1"/>
    <property type="molecule type" value="Genomic_DNA"/>
</dbReference>
<sequence>MVSQDERLAQVRRANERFYRAFESLDMDLMTAVWVQNERAKCVHPGWDMLEGWNVVAQSWAAIFANTDYMRFVITDVAVHLYGHVAWVSCVENLTDRDGSTQISRILATNVYEQHDDDWYIVHHHASPVMRPSPSFREPDDEHLN</sequence>
<evidence type="ECO:0000313" key="3">
    <source>
        <dbReference type="Proteomes" id="UP000019141"/>
    </source>
</evidence>
<reference evidence="2 3" key="1">
    <citation type="journal article" date="2014" name="Nature">
        <title>An environmental bacterial taxon with a large and distinct metabolic repertoire.</title>
        <authorList>
            <person name="Wilson M.C."/>
            <person name="Mori T."/>
            <person name="Ruckert C."/>
            <person name="Uria A.R."/>
            <person name="Helf M.J."/>
            <person name="Takada K."/>
            <person name="Gernert C."/>
            <person name="Steffens U.A."/>
            <person name="Heycke N."/>
            <person name="Schmitt S."/>
            <person name="Rinke C."/>
            <person name="Helfrich E.J."/>
            <person name="Brachmann A.O."/>
            <person name="Gurgui C."/>
            <person name="Wakimoto T."/>
            <person name="Kracht M."/>
            <person name="Crusemann M."/>
            <person name="Hentschel U."/>
            <person name="Abe I."/>
            <person name="Matsunaga S."/>
            <person name="Kalinowski J."/>
            <person name="Takeyama H."/>
            <person name="Piel J."/>
        </authorList>
    </citation>
    <scope>NUCLEOTIDE SEQUENCE [LARGE SCALE GENOMIC DNA]</scope>
    <source>
        <strain evidence="3">TSY1</strain>
    </source>
</reference>
<dbReference type="HOGENOM" id="CLU_084893_3_1_7"/>
<dbReference type="Proteomes" id="UP000019141">
    <property type="component" value="Unassembled WGS sequence"/>
</dbReference>
<name>W4L7M1_ENTF1</name>
<dbReference type="Gene3D" id="3.10.450.50">
    <property type="match status" value="1"/>
</dbReference>
<organism evidence="2 3">
    <name type="scientific">Entotheonella factor</name>
    <dbReference type="NCBI Taxonomy" id="1429438"/>
    <lineage>
        <taxon>Bacteria</taxon>
        <taxon>Pseudomonadati</taxon>
        <taxon>Nitrospinota/Tectimicrobiota group</taxon>
        <taxon>Candidatus Tectimicrobiota</taxon>
        <taxon>Candidatus Entotheonellia</taxon>
        <taxon>Candidatus Entotheonellales</taxon>
        <taxon>Candidatus Entotheonellaceae</taxon>
        <taxon>Candidatus Entotheonella</taxon>
    </lineage>
</organism>